<protein>
    <submittedName>
        <fullName evidence="1">Uncharacterized protein</fullName>
    </submittedName>
</protein>
<dbReference type="Proteomes" id="UP001497516">
    <property type="component" value="Chromosome 1"/>
</dbReference>
<gene>
    <name evidence="1" type="ORF">LTRI10_LOCUS4981</name>
</gene>
<dbReference type="EMBL" id="OZ034813">
    <property type="protein sequence ID" value="CAL1357338.1"/>
    <property type="molecule type" value="Genomic_DNA"/>
</dbReference>
<evidence type="ECO:0000313" key="1">
    <source>
        <dbReference type="EMBL" id="CAL1357338.1"/>
    </source>
</evidence>
<evidence type="ECO:0000313" key="2">
    <source>
        <dbReference type="Proteomes" id="UP001497516"/>
    </source>
</evidence>
<reference evidence="1 2" key="1">
    <citation type="submission" date="2024-04" db="EMBL/GenBank/DDBJ databases">
        <authorList>
            <person name="Fracassetti M."/>
        </authorList>
    </citation>
    <scope>NUCLEOTIDE SEQUENCE [LARGE SCALE GENOMIC DNA]</scope>
</reference>
<keyword evidence="2" id="KW-1185">Reference proteome</keyword>
<accession>A0AAV2CNG8</accession>
<proteinExistence type="predicted"/>
<sequence length="99" mass="11531">MVKSRKKQNREQNRGCLTVRIISLRVWGEKKKSPMSPSFRFSLCKLITSRNPFLSMGEYYWHNVLRISAQKLVLGGKAIGTICLNYDQVPYVLCQFSTW</sequence>
<name>A0AAV2CNG8_9ROSI</name>
<dbReference type="AlphaFoldDB" id="A0AAV2CNG8"/>
<organism evidence="1 2">
    <name type="scientific">Linum trigynum</name>
    <dbReference type="NCBI Taxonomy" id="586398"/>
    <lineage>
        <taxon>Eukaryota</taxon>
        <taxon>Viridiplantae</taxon>
        <taxon>Streptophyta</taxon>
        <taxon>Embryophyta</taxon>
        <taxon>Tracheophyta</taxon>
        <taxon>Spermatophyta</taxon>
        <taxon>Magnoliopsida</taxon>
        <taxon>eudicotyledons</taxon>
        <taxon>Gunneridae</taxon>
        <taxon>Pentapetalae</taxon>
        <taxon>rosids</taxon>
        <taxon>fabids</taxon>
        <taxon>Malpighiales</taxon>
        <taxon>Linaceae</taxon>
        <taxon>Linum</taxon>
    </lineage>
</organism>